<evidence type="ECO:0000256" key="1">
    <source>
        <dbReference type="ARBA" id="ARBA00009374"/>
    </source>
</evidence>
<dbReference type="InterPro" id="IPR044181">
    <property type="entry name" value="FLZ17/18"/>
</dbReference>
<organism evidence="6 7">
    <name type="scientific">Musa troglodytarum</name>
    <name type="common">fe'i banana</name>
    <dbReference type="NCBI Taxonomy" id="320322"/>
    <lineage>
        <taxon>Eukaryota</taxon>
        <taxon>Viridiplantae</taxon>
        <taxon>Streptophyta</taxon>
        <taxon>Embryophyta</taxon>
        <taxon>Tracheophyta</taxon>
        <taxon>Spermatophyta</taxon>
        <taxon>Magnoliopsida</taxon>
        <taxon>Liliopsida</taxon>
        <taxon>Zingiberales</taxon>
        <taxon>Musaceae</taxon>
        <taxon>Musa</taxon>
    </lineage>
</organism>
<dbReference type="GO" id="GO:0046872">
    <property type="term" value="F:metal ion binding"/>
    <property type="evidence" value="ECO:0007669"/>
    <property type="project" value="UniProtKB-KW"/>
</dbReference>
<dbReference type="Proteomes" id="UP001055439">
    <property type="component" value="Chromosome 5"/>
</dbReference>
<gene>
    <name evidence="6" type="ORF">MUK42_19572</name>
</gene>
<sequence>MDPSVDTKLVLSIHRSFHSHPHLLPRRAPTSSPTSLPPSSEMLPRTWSIFHVGEEGGEAPKTGEAVGAAIGRLESSKGTCQRLEGLRILIQNSGRRSNVVINSSLRSCMPHHLTKASAPQIGFLKACFLCRKELSPHKDVYMYRGDQGFCSEECRQDQILLDERTEAEASARGTMKPPLRRPAAANKVQESDRRRRIVAAA</sequence>
<comment type="similarity">
    <text evidence="1">Belongs to the FLZ family.</text>
</comment>
<proteinExistence type="inferred from homology"/>
<dbReference type="InterPro" id="IPR007650">
    <property type="entry name" value="Zf-FLZ_dom"/>
</dbReference>
<feature type="region of interest" description="Disordered" evidence="4">
    <location>
        <begin position="21"/>
        <end position="41"/>
    </location>
</feature>
<evidence type="ECO:0000313" key="6">
    <source>
        <dbReference type="EMBL" id="URE00544.1"/>
    </source>
</evidence>
<dbReference type="PROSITE" id="PS51795">
    <property type="entry name" value="ZF_FLZ"/>
    <property type="match status" value="1"/>
</dbReference>
<feature type="compositionally biased region" description="Low complexity" evidence="4">
    <location>
        <begin position="26"/>
        <end position="40"/>
    </location>
</feature>
<feature type="zinc finger region" description="FLZ-type" evidence="3">
    <location>
        <begin position="122"/>
        <end position="166"/>
    </location>
</feature>
<dbReference type="AlphaFoldDB" id="A0A9E7K0Y1"/>
<evidence type="ECO:0000256" key="3">
    <source>
        <dbReference type="PROSITE-ProRule" id="PRU01131"/>
    </source>
</evidence>
<accession>A0A9E7K0Y1</accession>
<dbReference type="PANTHER" id="PTHR47847">
    <property type="entry name" value="FCS-LIKE ZINC FINGER 17"/>
    <property type="match status" value="1"/>
</dbReference>
<feature type="region of interest" description="Disordered" evidence="4">
    <location>
        <begin position="167"/>
        <end position="201"/>
    </location>
</feature>
<dbReference type="Pfam" id="PF04570">
    <property type="entry name" value="zf-FLZ"/>
    <property type="match status" value="1"/>
</dbReference>
<evidence type="ECO:0000256" key="4">
    <source>
        <dbReference type="SAM" id="MobiDB-lite"/>
    </source>
</evidence>
<name>A0A9E7K0Y1_9LILI</name>
<evidence type="ECO:0000259" key="5">
    <source>
        <dbReference type="PROSITE" id="PS51795"/>
    </source>
</evidence>
<feature type="domain" description="FLZ-type" evidence="5">
    <location>
        <begin position="122"/>
        <end position="166"/>
    </location>
</feature>
<dbReference type="OrthoDB" id="736689at2759"/>
<evidence type="ECO:0000313" key="7">
    <source>
        <dbReference type="Proteomes" id="UP001055439"/>
    </source>
</evidence>
<evidence type="ECO:0000256" key="2">
    <source>
        <dbReference type="ARBA" id="ARBA00022723"/>
    </source>
</evidence>
<reference evidence="6" key="1">
    <citation type="submission" date="2022-05" db="EMBL/GenBank/DDBJ databases">
        <title>The Musa troglodytarum L. genome provides insights into the mechanism of non-climacteric behaviour and enrichment of carotenoids.</title>
        <authorList>
            <person name="Wang J."/>
        </authorList>
    </citation>
    <scope>NUCLEOTIDE SEQUENCE</scope>
    <source>
        <tissue evidence="6">Leaf</tissue>
    </source>
</reference>
<keyword evidence="2" id="KW-0479">Metal-binding</keyword>
<protein>
    <submittedName>
        <fullName evidence="6">PPR repeat</fullName>
    </submittedName>
</protein>
<dbReference type="PANTHER" id="PTHR47847:SF2">
    <property type="entry name" value="FCS-LIKE ZINC FINGER 17-RELATED"/>
    <property type="match status" value="1"/>
</dbReference>
<keyword evidence="7" id="KW-1185">Reference proteome</keyword>
<dbReference type="EMBL" id="CP097507">
    <property type="protein sequence ID" value="URE00544.1"/>
    <property type="molecule type" value="Genomic_DNA"/>
</dbReference>